<dbReference type="SUPFAM" id="SSF46767">
    <property type="entry name" value="Methylated DNA-protein cysteine methyltransferase, C-terminal domain"/>
    <property type="match status" value="1"/>
</dbReference>
<comment type="function">
    <text evidence="8">Involved in the cellular defense against the biological effects of O6-methylguanine (O6-MeG) and O4-methylthymine (O4-MeT) in DNA. Repairs the methylated nucleobase in DNA by stoichiometrically transferring the methyl group to a cysteine residue in the enzyme. This is a suicide reaction: the enzyme is irreversibly inactivated.</text>
</comment>
<evidence type="ECO:0000256" key="8">
    <source>
        <dbReference type="HAMAP-Rule" id="MF_00772"/>
    </source>
</evidence>
<dbReference type="AlphaFoldDB" id="A0A917IJG5"/>
<evidence type="ECO:0000256" key="3">
    <source>
        <dbReference type="ARBA" id="ARBA00022603"/>
    </source>
</evidence>
<accession>A0A917IJG5</accession>
<organism evidence="12 13">
    <name type="scientific">Rothia aerolata</name>
    <dbReference type="NCBI Taxonomy" id="1812262"/>
    <lineage>
        <taxon>Bacteria</taxon>
        <taxon>Bacillati</taxon>
        <taxon>Actinomycetota</taxon>
        <taxon>Actinomycetes</taxon>
        <taxon>Micrococcales</taxon>
        <taxon>Micrococcaceae</taxon>
        <taxon>Rothia</taxon>
    </lineage>
</organism>
<dbReference type="InterPro" id="IPR023546">
    <property type="entry name" value="MGMT"/>
</dbReference>
<dbReference type="SUPFAM" id="SSF53155">
    <property type="entry name" value="Methylated DNA-protein cysteine methyltransferase domain"/>
    <property type="match status" value="1"/>
</dbReference>
<dbReference type="HAMAP" id="MF_00772">
    <property type="entry name" value="OGT"/>
    <property type="match status" value="1"/>
</dbReference>
<keyword evidence="5 8" id="KW-0227">DNA damage</keyword>
<keyword evidence="3 8" id="KW-0489">Methyltransferase</keyword>
<dbReference type="InterPro" id="IPR036217">
    <property type="entry name" value="MethylDNA_cys_MeTrfase_DNAb"/>
</dbReference>
<proteinExistence type="inferred from homology"/>
<evidence type="ECO:0000256" key="6">
    <source>
        <dbReference type="ARBA" id="ARBA00023204"/>
    </source>
</evidence>
<dbReference type="InterPro" id="IPR036388">
    <property type="entry name" value="WH-like_DNA-bd_sf"/>
</dbReference>
<dbReference type="InterPro" id="IPR014048">
    <property type="entry name" value="MethylDNA_cys_MeTrfase_DNA-bd"/>
</dbReference>
<feature type="compositionally biased region" description="Low complexity" evidence="9">
    <location>
        <begin position="1"/>
        <end position="23"/>
    </location>
</feature>
<feature type="region of interest" description="Disordered" evidence="9">
    <location>
        <begin position="1"/>
        <end position="26"/>
    </location>
</feature>
<comment type="caution">
    <text evidence="12">The sequence shown here is derived from an EMBL/GenBank/DDBJ whole genome shotgun (WGS) entry which is preliminary data.</text>
</comment>
<dbReference type="PANTHER" id="PTHR10815">
    <property type="entry name" value="METHYLATED-DNA--PROTEIN-CYSTEINE METHYLTRANSFERASE"/>
    <property type="match status" value="1"/>
</dbReference>
<reference evidence="12 13" key="1">
    <citation type="journal article" date="2014" name="Int. J. Syst. Evol. Microbiol.">
        <title>Complete genome sequence of Corynebacterium casei LMG S-19264T (=DSM 44701T), isolated from a smear-ripened cheese.</title>
        <authorList>
            <consortium name="US DOE Joint Genome Institute (JGI-PGF)"/>
            <person name="Walter F."/>
            <person name="Albersmeier A."/>
            <person name="Kalinowski J."/>
            <person name="Ruckert C."/>
        </authorList>
    </citation>
    <scope>NUCLEOTIDE SEQUENCE [LARGE SCALE GENOMIC DNA]</scope>
    <source>
        <strain evidence="12 13">CCM 8669</strain>
    </source>
</reference>
<dbReference type="GO" id="GO:0006307">
    <property type="term" value="P:DNA alkylation repair"/>
    <property type="evidence" value="ECO:0007669"/>
    <property type="project" value="UniProtKB-UniRule"/>
</dbReference>
<evidence type="ECO:0000259" key="11">
    <source>
        <dbReference type="Pfam" id="PF02870"/>
    </source>
</evidence>
<evidence type="ECO:0000256" key="9">
    <source>
        <dbReference type="SAM" id="MobiDB-lite"/>
    </source>
</evidence>
<dbReference type="GO" id="GO:0032259">
    <property type="term" value="P:methylation"/>
    <property type="evidence" value="ECO:0007669"/>
    <property type="project" value="UniProtKB-KW"/>
</dbReference>
<dbReference type="GO" id="GO:0005737">
    <property type="term" value="C:cytoplasm"/>
    <property type="evidence" value="ECO:0007669"/>
    <property type="project" value="UniProtKB-SubCell"/>
</dbReference>
<keyword evidence="13" id="KW-1185">Reference proteome</keyword>
<evidence type="ECO:0000256" key="2">
    <source>
        <dbReference type="ARBA" id="ARBA00022490"/>
    </source>
</evidence>
<name>A0A917IJG5_9MICC</name>
<dbReference type="Pfam" id="PF01035">
    <property type="entry name" value="DNA_binding_1"/>
    <property type="match status" value="1"/>
</dbReference>
<gene>
    <name evidence="12" type="primary">ogt</name>
    <name evidence="12" type="ORF">GCM10007359_00240</name>
</gene>
<evidence type="ECO:0000259" key="10">
    <source>
        <dbReference type="Pfam" id="PF01035"/>
    </source>
</evidence>
<evidence type="ECO:0000313" key="12">
    <source>
        <dbReference type="EMBL" id="GGH56295.1"/>
    </source>
</evidence>
<dbReference type="Gene3D" id="1.10.10.10">
    <property type="entry name" value="Winged helix-like DNA-binding domain superfamily/Winged helix DNA-binding domain"/>
    <property type="match status" value="1"/>
</dbReference>
<dbReference type="Gene3D" id="3.30.160.70">
    <property type="entry name" value="Methylated DNA-protein cysteine methyltransferase domain"/>
    <property type="match status" value="1"/>
</dbReference>
<keyword evidence="2 8" id="KW-0963">Cytoplasm</keyword>
<keyword evidence="6 8" id="KW-0234">DNA repair</keyword>
<dbReference type="InterPro" id="IPR001497">
    <property type="entry name" value="MethylDNA_cys_MeTrfase_AS"/>
</dbReference>
<feature type="active site" description="Nucleophile; methyl group acceptor" evidence="8">
    <location>
        <position position="153"/>
    </location>
</feature>
<dbReference type="NCBIfam" id="TIGR00589">
    <property type="entry name" value="ogt"/>
    <property type="match status" value="1"/>
</dbReference>
<dbReference type="GO" id="GO:0003908">
    <property type="term" value="F:methylated-DNA-[protein]-cysteine S-methyltransferase activity"/>
    <property type="evidence" value="ECO:0007669"/>
    <property type="project" value="UniProtKB-UniRule"/>
</dbReference>
<evidence type="ECO:0000256" key="1">
    <source>
        <dbReference type="ARBA" id="ARBA00001286"/>
    </source>
</evidence>
<keyword evidence="4 8" id="KW-0808">Transferase</keyword>
<dbReference type="InterPro" id="IPR008332">
    <property type="entry name" value="MethylG_MeTrfase_N"/>
</dbReference>
<dbReference type="Pfam" id="PF02870">
    <property type="entry name" value="Methyltransf_1N"/>
    <property type="match status" value="1"/>
</dbReference>
<comment type="catalytic activity">
    <reaction evidence="7 8">
        <text>a 6-O-methyl-2'-deoxyguanosine in DNA + L-cysteinyl-[protein] = S-methyl-L-cysteinyl-[protein] + a 2'-deoxyguanosine in DNA</text>
        <dbReference type="Rhea" id="RHEA:24000"/>
        <dbReference type="Rhea" id="RHEA-COMP:10131"/>
        <dbReference type="Rhea" id="RHEA-COMP:10132"/>
        <dbReference type="Rhea" id="RHEA-COMP:11367"/>
        <dbReference type="Rhea" id="RHEA-COMP:11368"/>
        <dbReference type="ChEBI" id="CHEBI:29950"/>
        <dbReference type="ChEBI" id="CHEBI:82612"/>
        <dbReference type="ChEBI" id="CHEBI:85445"/>
        <dbReference type="ChEBI" id="CHEBI:85448"/>
        <dbReference type="EC" id="2.1.1.63"/>
    </reaction>
</comment>
<comment type="subcellular location">
    <subcellularLocation>
        <location evidence="8">Cytoplasm</location>
    </subcellularLocation>
</comment>
<dbReference type="RefSeq" id="WP_188358329.1">
    <property type="nucleotide sequence ID" value="NZ_BMDC01000001.1"/>
</dbReference>
<feature type="domain" description="Methylguanine DNA methyltransferase ribonuclease-like" evidence="11">
    <location>
        <begin position="26"/>
        <end position="98"/>
    </location>
</feature>
<evidence type="ECO:0000256" key="4">
    <source>
        <dbReference type="ARBA" id="ARBA00022679"/>
    </source>
</evidence>
<evidence type="ECO:0000256" key="7">
    <source>
        <dbReference type="ARBA" id="ARBA00049348"/>
    </source>
</evidence>
<comment type="catalytic activity">
    <reaction evidence="1 8">
        <text>a 4-O-methyl-thymidine in DNA + L-cysteinyl-[protein] = a thymidine in DNA + S-methyl-L-cysteinyl-[protein]</text>
        <dbReference type="Rhea" id="RHEA:53428"/>
        <dbReference type="Rhea" id="RHEA-COMP:10131"/>
        <dbReference type="Rhea" id="RHEA-COMP:10132"/>
        <dbReference type="Rhea" id="RHEA-COMP:13555"/>
        <dbReference type="Rhea" id="RHEA-COMP:13556"/>
        <dbReference type="ChEBI" id="CHEBI:29950"/>
        <dbReference type="ChEBI" id="CHEBI:82612"/>
        <dbReference type="ChEBI" id="CHEBI:137386"/>
        <dbReference type="ChEBI" id="CHEBI:137387"/>
        <dbReference type="EC" id="2.1.1.63"/>
    </reaction>
</comment>
<dbReference type="PROSITE" id="PS00374">
    <property type="entry name" value="MGMT"/>
    <property type="match status" value="1"/>
</dbReference>
<evidence type="ECO:0000256" key="5">
    <source>
        <dbReference type="ARBA" id="ARBA00022763"/>
    </source>
</evidence>
<comment type="similarity">
    <text evidence="8">Belongs to the MGMT family.</text>
</comment>
<protein>
    <recommendedName>
        <fullName evidence="8">Methylated-DNA--protein-cysteine methyltransferase</fullName>
        <ecNumber evidence="8">2.1.1.63</ecNumber>
    </recommendedName>
    <alternativeName>
        <fullName evidence="8">6-O-methylguanine-DNA methyltransferase</fullName>
        <shortName evidence="8">MGMT</shortName>
    </alternativeName>
    <alternativeName>
        <fullName evidence="8">O-6-methylguanine-DNA-alkyltransferase</fullName>
    </alternativeName>
</protein>
<dbReference type="EMBL" id="BMDC01000001">
    <property type="protein sequence ID" value="GGH56295.1"/>
    <property type="molecule type" value="Genomic_DNA"/>
</dbReference>
<evidence type="ECO:0000313" key="13">
    <source>
        <dbReference type="Proteomes" id="UP000600171"/>
    </source>
</evidence>
<sequence>MNVEPSSPEETSPQPDSSSSQPTFRHGVHTTPLGKIYLATNGSALTGAWFEAQTHFGSESELGERVTVSSEPVLQQAARELDEYFDGDRRVFDVPLAPSGTDFQLAVWNALKDIPFGFTTTYGEISKIVGPHAPAQAVGQAVGRNRCIIFLPCHRVVAADGKLSGYSAGLDRKRFLLDFEAPASDADEGTLF</sequence>
<dbReference type="InterPro" id="IPR036631">
    <property type="entry name" value="MGMT_N_sf"/>
</dbReference>
<dbReference type="PANTHER" id="PTHR10815:SF5">
    <property type="entry name" value="METHYLATED-DNA--PROTEIN-CYSTEINE METHYLTRANSFERASE"/>
    <property type="match status" value="1"/>
</dbReference>
<feature type="domain" description="Methylated-DNA-[protein]-cysteine S-methyltransferase DNA binding" evidence="10">
    <location>
        <begin position="102"/>
        <end position="181"/>
    </location>
</feature>
<comment type="miscellaneous">
    <text evidence="8">This enzyme catalyzes only one turnover and therefore is not strictly catalytic. According to one definition, an enzyme is a biocatalyst that acts repeatedly and over many reaction cycles.</text>
</comment>
<dbReference type="EC" id="2.1.1.63" evidence="8"/>
<dbReference type="Proteomes" id="UP000600171">
    <property type="component" value="Unassembled WGS sequence"/>
</dbReference>
<dbReference type="CDD" id="cd06445">
    <property type="entry name" value="ATase"/>
    <property type="match status" value="1"/>
</dbReference>